<protein>
    <recommendedName>
        <fullName evidence="2">phosphomevalonate kinase</fullName>
        <ecNumber evidence="2">2.7.4.2</ecNumber>
    </recommendedName>
</protein>
<dbReference type="NCBIfam" id="TIGR01220">
    <property type="entry name" value="Pmev_kin_Gr_pos"/>
    <property type="match status" value="1"/>
</dbReference>
<dbReference type="Pfam" id="PF00288">
    <property type="entry name" value="GHMP_kinases_N"/>
    <property type="match status" value="1"/>
</dbReference>
<dbReference type="SUPFAM" id="SSF55060">
    <property type="entry name" value="GHMP Kinase, C-terminal domain"/>
    <property type="match status" value="1"/>
</dbReference>
<dbReference type="UniPathway" id="UPA00057">
    <property type="reaction ID" value="UER00099"/>
</dbReference>
<dbReference type="GO" id="GO:0004631">
    <property type="term" value="F:phosphomevalonate kinase activity"/>
    <property type="evidence" value="ECO:0007669"/>
    <property type="project" value="UniProtKB-EC"/>
</dbReference>
<name>A0A5A7S419_9NOCA</name>
<evidence type="ECO:0000256" key="2">
    <source>
        <dbReference type="ARBA" id="ARBA00012958"/>
    </source>
</evidence>
<evidence type="ECO:0000256" key="4">
    <source>
        <dbReference type="ARBA" id="ARBA00022741"/>
    </source>
</evidence>
<evidence type="ECO:0000313" key="10">
    <source>
        <dbReference type="Proteomes" id="UP000322244"/>
    </source>
</evidence>
<feature type="domain" description="GHMP kinase N-terminal" evidence="7">
    <location>
        <begin position="85"/>
        <end position="177"/>
    </location>
</feature>
<sequence length="385" mass="39945">MISVDVPGKLYIAGEYAVLEPGGAAVLVAVDRYLTVRLRPGTASTRTVTTARTGARPVEMIRRGTETVPAVDDPAIVAALRHVSTAVELIERYAIERGDDLLGFDLEIVSDLDHQSSGRKFGLGSSGAVTVGVIRTLAQAYRFPLDDDALLRLALLTAFAVDPRCSGGDVAASLLGGWISYRSPDRTAVAAMFAGTGVRITDLIEAPWPLLSAHRIPAPRAVCLEVGWSGRPAVSSGLVERLQRAVDDDSTGYSSTGYGHFVGASNACVATLVSALESGDDASAVAAVAAAGALLRAVSSLAGVVVETAELATLRRVAESLGAVAKSSGAGGGDCGIALIDAADAEQLQEEWRAVGIVPLELQVHQSEGLQVKGHSHDDRFAGLR</sequence>
<dbReference type="OrthoDB" id="1522677at2"/>
<dbReference type="InterPro" id="IPR020568">
    <property type="entry name" value="Ribosomal_Su5_D2-typ_SF"/>
</dbReference>
<dbReference type="GO" id="GO:0005524">
    <property type="term" value="F:ATP binding"/>
    <property type="evidence" value="ECO:0007669"/>
    <property type="project" value="UniProtKB-KW"/>
</dbReference>
<dbReference type="EMBL" id="VLNY01000013">
    <property type="protein sequence ID" value="KAA0020139.1"/>
    <property type="molecule type" value="Genomic_DNA"/>
</dbReference>
<comment type="caution">
    <text evidence="9">The sequence shown here is derived from an EMBL/GenBank/DDBJ whole genome shotgun (WGS) entry which is preliminary data.</text>
</comment>
<dbReference type="Gene3D" id="3.30.230.10">
    <property type="match status" value="1"/>
</dbReference>
<dbReference type="InterPro" id="IPR036554">
    <property type="entry name" value="GHMP_kinase_C_sf"/>
</dbReference>
<keyword evidence="4" id="KW-0547">Nucleotide-binding</keyword>
<feature type="domain" description="GHMP kinase C-terminal" evidence="8">
    <location>
        <begin position="301"/>
        <end position="356"/>
    </location>
</feature>
<dbReference type="InterPro" id="IPR006204">
    <property type="entry name" value="GHMP_kinase_N_dom"/>
</dbReference>
<evidence type="ECO:0000259" key="8">
    <source>
        <dbReference type="Pfam" id="PF08544"/>
    </source>
</evidence>
<dbReference type="RefSeq" id="WP_149432290.1">
    <property type="nucleotide sequence ID" value="NZ_VLNY01000013.1"/>
</dbReference>
<dbReference type="EC" id="2.7.4.2" evidence="2"/>
<dbReference type="AlphaFoldDB" id="A0A5A7S419"/>
<gene>
    <name evidence="9" type="ORF">FOY51_21295</name>
</gene>
<evidence type="ECO:0000256" key="6">
    <source>
        <dbReference type="ARBA" id="ARBA00022840"/>
    </source>
</evidence>
<evidence type="ECO:0000313" key="9">
    <source>
        <dbReference type="EMBL" id="KAA0020139.1"/>
    </source>
</evidence>
<comment type="pathway">
    <text evidence="1">Isoprenoid biosynthesis; isopentenyl diphosphate biosynthesis via mevalonate pathway; isopentenyl diphosphate from (R)-mevalonate: step 2/3.</text>
</comment>
<keyword evidence="3 9" id="KW-0808">Transferase</keyword>
<evidence type="ECO:0000256" key="5">
    <source>
        <dbReference type="ARBA" id="ARBA00022777"/>
    </source>
</evidence>
<dbReference type="InterPro" id="IPR005917">
    <property type="entry name" value="Pmev_kinase_bact"/>
</dbReference>
<proteinExistence type="predicted"/>
<dbReference type="InterPro" id="IPR035102">
    <property type="entry name" value="Phosphomevalonate_kinase"/>
</dbReference>
<dbReference type="PANTHER" id="PTHR31814:SF2">
    <property type="entry name" value="PHOSPHOMEVALONATE KINASE"/>
    <property type="match status" value="1"/>
</dbReference>
<dbReference type="InterPro" id="IPR014721">
    <property type="entry name" value="Ribsml_uS5_D2-typ_fold_subgr"/>
</dbReference>
<evidence type="ECO:0000259" key="7">
    <source>
        <dbReference type="Pfam" id="PF00288"/>
    </source>
</evidence>
<organism evidence="9 10">
    <name type="scientific">Antrihabitans cavernicola</name>
    <dbReference type="NCBI Taxonomy" id="2495913"/>
    <lineage>
        <taxon>Bacteria</taxon>
        <taxon>Bacillati</taxon>
        <taxon>Actinomycetota</taxon>
        <taxon>Actinomycetes</taxon>
        <taxon>Mycobacteriales</taxon>
        <taxon>Nocardiaceae</taxon>
        <taxon>Antrihabitans</taxon>
    </lineage>
</organism>
<keyword evidence="10" id="KW-1185">Reference proteome</keyword>
<accession>A0A5A7S419</accession>
<keyword evidence="6" id="KW-0067">ATP-binding</keyword>
<dbReference type="InterPro" id="IPR013750">
    <property type="entry name" value="GHMP_kinase_C_dom"/>
</dbReference>
<evidence type="ECO:0000256" key="3">
    <source>
        <dbReference type="ARBA" id="ARBA00022679"/>
    </source>
</evidence>
<dbReference type="PANTHER" id="PTHR31814">
    <property type="match status" value="1"/>
</dbReference>
<dbReference type="GO" id="GO:0019287">
    <property type="term" value="P:isopentenyl diphosphate biosynthetic process, mevalonate pathway"/>
    <property type="evidence" value="ECO:0007669"/>
    <property type="project" value="UniProtKB-UniPathway"/>
</dbReference>
<keyword evidence="5 9" id="KW-0418">Kinase</keyword>
<dbReference type="Pfam" id="PF08544">
    <property type="entry name" value="GHMP_kinases_C"/>
    <property type="match status" value="1"/>
</dbReference>
<dbReference type="SUPFAM" id="SSF54211">
    <property type="entry name" value="Ribosomal protein S5 domain 2-like"/>
    <property type="match status" value="1"/>
</dbReference>
<evidence type="ECO:0000256" key="1">
    <source>
        <dbReference type="ARBA" id="ARBA00005017"/>
    </source>
</evidence>
<dbReference type="Proteomes" id="UP000322244">
    <property type="component" value="Unassembled WGS sequence"/>
</dbReference>
<dbReference type="Gene3D" id="3.30.70.890">
    <property type="entry name" value="GHMP kinase, C-terminal domain"/>
    <property type="match status" value="1"/>
</dbReference>
<reference evidence="9 10" key="1">
    <citation type="submission" date="2019-07" db="EMBL/GenBank/DDBJ databases">
        <title>Rhodococcus cavernicolus sp. nov., isolated from a cave.</title>
        <authorList>
            <person name="Lee S.D."/>
        </authorList>
    </citation>
    <scope>NUCLEOTIDE SEQUENCE [LARGE SCALE GENOMIC DNA]</scope>
    <source>
        <strain evidence="9 10">C1-24</strain>
    </source>
</reference>
<dbReference type="PRINTS" id="PR00959">
    <property type="entry name" value="MEVGALKINASE"/>
</dbReference>